<proteinExistence type="predicted"/>
<accession>A0A183EJM1</accession>
<evidence type="ECO:0000313" key="2">
    <source>
        <dbReference type="EMBL" id="VDN37630.1"/>
    </source>
</evidence>
<name>A0A183EJM1_9BILA</name>
<sequence>MWRALHPQRTEAAVASAVAAAAAAVERSIGGSDDDDDDYDQQEHHVRCSKLPRAPSLASPVPVPMVLGCYRLRYRATKPPGNCIDRVEDIHF</sequence>
<reference evidence="4" key="1">
    <citation type="submission" date="2016-06" db="UniProtKB">
        <authorList>
            <consortium name="WormBaseParasite"/>
        </authorList>
    </citation>
    <scope>IDENTIFICATION</scope>
</reference>
<keyword evidence="3" id="KW-1185">Reference proteome</keyword>
<dbReference type="EMBL" id="UYRT01091958">
    <property type="protein sequence ID" value="VDN37630.1"/>
    <property type="molecule type" value="Genomic_DNA"/>
</dbReference>
<dbReference type="AlphaFoldDB" id="A0A183EJM1"/>
<dbReference type="WBParaSite" id="GPUH_0002118701-mRNA-1">
    <property type="protein sequence ID" value="GPUH_0002118701-mRNA-1"/>
    <property type="gene ID" value="GPUH_0002118701"/>
</dbReference>
<feature type="region of interest" description="Disordered" evidence="1">
    <location>
        <begin position="25"/>
        <end position="53"/>
    </location>
</feature>
<reference evidence="2 3" key="2">
    <citation type="submission" date="2018-11" db="EMBL/GenBank/DDBJ databases">
        <authorList>
            <consortium name="Pathogen Informatics"/>
        </authorList>
    </citation>
    <scope>NUCLEOTIDE SEQUENCE [LARGE SCALE GENOMIC DNA]</scope>
</reference>
<evidence type="ECO:0000313" key="4">
    <source>
        <dbReference type="WBParaSite" id="GPUH_0002118701-mRNA-1"/>
    </source>
</evidence>
<protein>
    <submittedName>
        <fullName evidence="4">Secreted protein</fullName>
    </submittedName>
</protein>
<dbReference type="Proteomes" id="UP000271098">
    <property type="component" value="Unassembled WGS sequence"/>
</dbReference>
<evidence type="ECO:0000313" key="3">
    <source>
        <dbReference type="Proteomes" id="UP000271098"/>
    </source>
</evidence>
<evidence type="ECO:0000256" key="1">
    <source>
        <dbReference type="SAM" id="MobiDB-lite"/>
    </source>
</evidence>
<organism evidence="4">
    <name type="scientific">Gongylonema pulchrum</name>
    <dbReference type="NCBI Taxonomy" id="637853"/>
    <lineage>
        <taxon>Eukaryota</taxon>
        <taxon>Metazoa</taxon>
        <taxon>Ecdysozoa</taxon>
        <taxon>Nematoda</taxon>
        <taxon>Chromadorea</taxon>
        <taxon>Rhabditida</taxon>
        <taxon>Spirurina</taxon>
        <taxon>Spiruromorpha</taxon>
        <taxon>Spiruroidea</taxon>
        <taxon>Gongylonematidae</taxon>
        <taxon>Gongylonema</taxon>
    </lineage>
</organism>
<gene>
    <name evidence="2" type="ORF">GPUH_LOCUS21160</name>
</gene>